<reference evidence="2" key="2">
    <citation type="journal article" date="2015" name="Data Brief">
        <title>Shoot transcriptome of the giant reed, Arundo donax.</title>
        <authorList>
            <person name="Barrero R.A."/>
            <person name="Guerrero F.D."/>
            <person name="Moolhuijzen P."/>
            <person name="Goolsby J.A."/>
            <person name="Tidwell J."/>
            <person name="Bellgard S.E."/>
            <person name="Bellgard M.I."/>
        </authorList>
    </citation>
    <scope>NUCLEOTIDE SEQUENCE</scope>
    <source>
        <tissue evidence="2">Shoot tissue taken approximately 20 cm above the soil surface</tissue>
    </source>
</reference>
<dbReference type="EMBL" id="GBRH01193930">
    <property type="protein sequence ID" value="JAE03966.1"/>
    <property type="molecule type" value="Transcribed_RNA"/>
</dbReference>
<feature type="region of interest" description="Disordered" evidence="1">
    <location>
        <begin position="16"/>
        <end position="58"/>
    </location>
</feature>
<protein>
    <submittedName>
        <fullName evidence="2">Uncharacterized protein</fullName>
    </submittedName>
</protein>
<name>A0A0A9F1D7_ARUDO</name>
<feature type="compositionally biased region" description="Polar residues" evidence="1">
    <location>
        <begin position="20"/>
        <end position="40"/>
    </location>
</feature>
<accession>A0A0A9F1D7</accession>
<evidence type="ECO:0000313" key="2">
    <source>
        <dbReference type="EMBL" id="JAE03966.1"/>
    </source>
</evidence>
<dbReference type="AlphaFoldDB" id="A0A0A9F1D7"/>
<organism evidence="2">
    <name type="scientific">Arundo donax</name>
    <name type="common">Giant reed</name>
    <name type="synonym">Donax arundinaceus</name>
    <dbReference type="NCBI Taxonomy" id="35708"/>
    <lineage>
        <taxon>Eukaryota</taxon>
        <taxon>Viridiplantae</taxon>
        <taxon>Streptophyta</taxon>
        <taxon>Embryophyta</taxon>
        <taxon>Tracheophyta</taxon>
        <taxon>Spermatophyta</taxon>
        <taxon>Magnoliopsida</taxon>
        <taxon>Liliopsida</taxon>
        <taxon>Poales</taxon>
        <taxon>Poaceae</taxon>
        <taxon>PACMAD clade</taxon>
        <taxon>Arundinoideae</taxon>
        <taxon>Arundineae</taxon>
        <taxon>Arundo</taxon>
    </lineage>
</organism>
<evidence type="ECO:0000256" key="1">
    <source>
        <dbReference type="SAM" id="MobiDB-lite"/>
    </source>
</evidence>
<proteinExistence type="predicted"/>
<sequence>MPDAAAAADAVAAAMAGTAPCSSSARSQETGILRSQSMETPQRELAPPFLGHSRAEQS</sequence>
<reference evidence="2" key="1">
    <citation type="submission" date="2014-09" db="EMBL/GenBank/DDBJ databases">
        <authorList>
            <person name="Magalhaes I.L.F."/>
            <person name="Oliveira U."/>
            <person name="Santos F.R."/>
            <person name="Vidigal T.H.D.A."/>
            <person name="Brescovit A.D."/>
            <person name="Santos A.J."/>
        </authorList>
    </citation>
    <scope>NUCLEOTIDE SEQUENCE</scope>
    <source>
        <tissue evidence="2">Shoot tissue taken approximately 20 cm above the soil surface</tissue>
    </source>
</reference>